<proteinExistence type="predicted"/>
<accession>A0AA36BCK2</accession>
<evidence type="ECO:0000313" key="1">
    <source>
        <dbReference type="EMBL" id="CAI9730877.1"/>
    </source>
</evidence>
<dbReference type="EMBL" id="OX597825">
    <property type="protein sequence ID" value="CAI9730877.1"/>
    <property type="molecule type" value="Genomic_DNA"/>
</dbReference>
<organism evidence="1 2">
    <name type="scientific">Octopus vulgaris</name>
    <name type="common">Common octopus</name>
    <dbReference type="NCBI Taxonomy" id="6645"/>
    <lineage>
        <taxon>Eukaryota</taxon>
        <taxon>Metazoa</taxon>
        <taxon>Spiralia</taxon>
        <taxon>Lophotrochozoa</taxon>
        <taxon>Mollusca</taxon>
        <taxon>Cephalopoda</taxon>
        <taxon>Coleoidea</taxon>
        <taxon>Octopodiformes</taxon>
        <taxon>Octopoda</taxon>
        <taxon>Incirrata</taxon>
        <taxon>Octopodidae</taxon>
        <taxon>Octopus</taxon>
    </lineage>
</organism>
<keyword evidence="2" id="KW-1185">Reference proteome</keyword>
<sequence>MENIAVPRNKSRSTGTVLTFIPYALVVSSLNDIRKGRPSLNEIEYHSPYKNYSPISLSRKPCDKLTATMRYRSGFIHKFKSFHFTYNT</sequence>
<evidence type="ECO:0000313" key="2">
    <source>
        <dbReference type="Proteomes" id="UP001162480"/>
    </source>
</evidence>
<dbReference type="AlphaFoldDB" id="A0AA36BCK2"/>
<reference evidence="1" key="1">
    <citation type="submission" date="2023-08" db="EMBL/GenBank/DDBJ databases">
        <authorList>
            <person name="Alioto T."/>
            <person name="Alioto T."/>
            <person name="Gomez Garrido J."/>
        </authorList>
    </citation>
    <scope>NUCLEOTIDE SEQUENCE</scope>
</reference>
<dbReference type="Proteomes" id="UP001162480">
    <property type="component" value="Chromosome 12"/>
</dbReference>
<name>A0AA36BCK2_OCTVU</name>
<protein>
    <submittedName>
        <fullName evidence="1">Uncharacterized protein</fullName>
    </submittedName>
</protein>
<gene>
    <name evidence="1" type="ORF">OCTVUL_1B019030</name>
</gene>